<dbReference type="RefSeq" id="WP_353295500.1">
    <property type="nucleotide sequence ID" value="NZ_BAABWH010000006.1"/>
</dbReference>
<feature type="transmembrane region" description="Helical" evidence="1">
    <location>
        <begin position="7"/>
        <end position="26"/>
    </location>
</feature>
<gene>
    <name evidence="2" type="ORF">NBRC116585_24020</name>
</gene>
<feature type="transmembrane region" description="Helical" evidence="1">
    <location>
        <begin position="32"/>
        <end position="53"/>
    </location>
</feature>
<evidence type="ECO:0000313" key="2">
    <source>
        <dbReference type="EMBL" id="GAA6146284.1"/>
    </source>
</evidence>
<evidence type="ECO:0000256" key="1">
    <source>
        <dbReference type="SAM" id="Phobius"/>
    </source>
</evidence>
<evidence type="ECO:0000313" key="3">
    <source>
        <dbReference type="Proteomes" id="UP001481413"/>
    </source>
</evidence>
<proteinExistence type="predicted"/>
<organism evidence="2 3">
    <name type="scientific">Thalassolituus maritimus</name>
    <dbReference type="NCBI Taxonomy" id="484498"/>
    <lineage>
        <taxon>Bacteria</taxon>
        <taxon>Pseudomonadati</taxon>
        <taxon>Pseudomonadota</taxon>
        <taxon>Gammaproteobacteria</taxon>
        <taxon>Oceanospirillales</taxon>
        <taxon>Oceanospirillaceae</taxon>
        <taxon>Thalassolituus</taxon>
    </lineage>
</organism>
<name>A0ABQ0A1N1_9GAMM</name>
<accession>A0ABQ0A1N1</accession>
<protein>
    <submittedName>
        <fullName evidence="2">Uncharacterized protein</fullName>
    </submittedName>
</protein>
<keyword evidence="1" id="KW-1133">Transmembrane helix</keyword>
<reference evidence="2 3" key="1">
    <citation type="submission" date="2024-04" db="EMBL/GenBank/DDBJ databases">
        <title>Draft genome sequence of Thalassolituus maritimus NBRC 116585.</title>
        <authorList>
            <person name="Miyakawa T."/>
            <person name="Kusuya Y."/>
            <person name="Miura T."/>
        </authorList>
    </citation>
    <scope>NUCLEOTIDE SEQUENCE [LARGE SCALE GENOMIC DNA]</scope>
    <source>
        <strain evidence="2 3">5NW40-0001</strain>
    </source>
</reference>
<keyword evidence="1" id="KW-0812">Transmembrane</keyword>
<keyword evidence="1" id="KW-0472">Membrane</keyword>
<dbReference type="EMBL" id="BAABWH010000006">
    <property type="protein sequence ID" value="GAA6146284.1"/>
    <property type="molecule type" value="Genomic_DNA"/>
</dbReference>
<comment type="caution">
    <text evidence="2">The sequence shown here is derived from an EMBL/GenBank/DDBJ whole genome shotgun (WGS) entry which is preliminary data.</text>
</comment>
<keyword evidence="3" id="KW-1185">Reference proteome</keyword>
<sequence>MNVIKTMGLIGIILFTICFFCMSAFMESDIEAAIGFGSIAIMYGIGFSITAFLKAKKAIQEQA</sequence>
<dbReference type="Proteomes" id="UP001481413">
    <property type="component" value="Unassembled WGS sequence"/>
</dbReference>